<keyword evidence="3" id="KW-1185">Reference proteome</keyword>
<feature type="region of interest" description="Disordered" evidence="1">
    <location>
        <begin position="192"/>
        <end position="240"/>
    </location>
</feature>
<protein>
    <submittedName>
        <fullName evidence="2">Uncharacterized protein</fullName>
    </submittedName>
</protein>
<feature type="compositionally biased region" description="Polar residues" evidence="1">
    <location>
        <begin position="225"/>
        <end position="240"/>
    </location>
</feature>
<proteinExistence type="predicted"/>
<dbReference type="AlphaFoldDB" id="A0A6A5V1I2"/>
<evidence type="ECO:0000256" key="1">
    <source>
        <dbReference type="SAM" id="MobiDB-lite"/>
    </source>
</evidence>
<dbReference type="EMBL" id="ML976695">
    <property type="protein sequence ID" value="KAF1971101.1"/>
    <property type="molecule type" value="Genomic_DNA"/>
</dbReference>
<accession>A0A6A5V1I2</accession>
<dbReference type="Proteomes" id="UP000800036">
    <property type="component" value="Unassembled WGS sequence"/>
</dbReference>
<sequence length="240" mass="26053">MGTCNPPFSHLPIEIRFVYEKLPKAKPASRRIPLKDVPNHDNKTLGITSIPRCDPIEATGLAYLDDGASDGPINNGGDREDGNDWNSPADHDNDWTLSCREKSLNYEQDGYARDILSVTDESLHGGSPAERSSQEIETGIDGHQMHLIADNGEKGRCHPERADASPQNTMGYPAPTLMEPEVIDLTDRGKHNSSIRQKRNGINADITGVGDETSDNDGREGESECCSQGADSNAQNAMGI</sequence>
<organism evidence="2 3">
    <name type="scientific">Bimuria novae-zelandiae CBS 107.79</name>
    <dbReference type="NCBI Taxonomy" id="1447943"/>
    <lineage>
        <taxon>Eukaryota</taxon>
        <taxon>Fungi</taxon>
        <taxon>Dikarya</taxon>
        <taxon>Ascomycota</taxon>
        <taxon>Pezizomycotina</taxon>
        <taxon>Dothideomycetes</taxon>
        <taxon>Pleosporomycetidae</taxon>
        <taxon>Pleosporales</taxon>
        <taxon>Massarineae</taxon>
        <taxon>Didymosphaeriaceae</taxon>
        <taxon>Bimuria</taxon>
    </lineage>
</organism>
<evidence type="ECO:0000313" key="3">
    <source>
        <dbReference type="Proteomes" id="UP000800036"/>
    </source>
</evidence>
<evidence type="ECO:0000313" key="2">
    <source>
        <dbReference type="EMBL" id="KAF1971101.1"/>
    </source>
</evidence>
<name>A0A6A5V1I2_9PLEO</name>
<gene>
    <name evidence="2" type="ORF">BU23DRAFT_194369</name>
</gene>
<reference evidence="2" key="1">
    <citation type="journal article" date="2020" name="Stud. Mycol.">
        <title>101 Dothideomycetes genomes: a test case for predicting lifestyles and emergence of pathogens.</title>
        <authorList>
            <person name="Haridas S."/>
            <person name="Albert R."/>
            <person name="Binder M."/>
            <person name="Bloem J."/>
            <person name="Labutti K."/>
            <person name="Salamov A."/>
            <person name="Andreopoulos B."/>
            <person name="Baker S."/>
            <person name="Barry K."/>
            <person name="Bills G."/>
            <person name="Bluhm B."/>
            <person name="Cannon C."/>
            <person name="Castanera R."/>
            <person name="Culley D."/>
            <person name="Daum C."/>
            <person name="Ezra D."/>
            <person name="Gonzalez J."/>
            <person name="Henrissat B."/>
            <person name="Kuo A."/>
            <person name="Liang C."/>
            <person name="Lipzen A."/>
            <person name="Lutzoni F."/>
            <person name="Magnuson J."/>
            <person name="Mondo S."/>
            <person name="Nolan M."/>
            <person name="Ohm R."/>
            <person name="Pangilinan J."/>
            <person name="Park H.-J."/>
            <person name="Ramirez L."/>
            <person name="Alfaro M."/>
            <person name="Sun H."/>
            <person name="Tritt A."/>
            <person name="Yoshinaga Y."/>
            <person name="Zwiers L.-H."/>
            <person name="Turgeon B."/>
            <person name="Goodwin S."/>
            <person name="Spatafora J."/>
            <person name="Crous P."/>
            <person name="Grigoriev I."/>
        </authorList>
    </citation>
    <scope>NUCLEOTIDE SEQUENCE</scope>
    <source>
        <strain evidence="2">CBS 107.79</strain>
    </source>
</reference>
<feature type="region of interest" description="Disordered" evidence="1">
    <location>
        <begin position="63"/>
        <end position="92"/>
    </location>
</feature>